<keyword evidence="11" id="KW-0862">Zinc</keyword>
<dbReference type="InterPro" id="IPR021319">
    <property type="entry name" value="DUF2921"/>
</dbReference>
<keyword evidence="7" id="KW-0479">Metal-binding</keyword>
<evidence type="ECO:0000313" key="19">
    <source>
        <dbReference type="EMBL" id="CEF97619.1"/>
    </source>
</evidence>
<dbReference type="PANTHER" id="PTHR22763:SF162">
    <property type="entry name" value="TRANSMEMBRANE E3 UBIQUITIN-PROTEIN LIGASE 1"/>
    <property type="match status" value="1"/>
</dbReference>
<evidence type="ECO:0000256" key="13">
    <source>
        <dbReference type="ARBA" id="ARBA00023136"/>
    </source>
</evidence>
<evidence type="ECO:0000256" key="12">
    <source>
        <dbReference type="ARBA" id="ARBA00022989"/>
    </source>
</evidence>
<reference evidence="19 20" key="2">
    <citation type="journal article" date="2014" name="BMC Genomics">
        <title>An improved genome of the model marine alga Ostreococcus tauri unfolds by assessing Illumina de novo assemblies.</title>
        <authorList>
            <person name="Blanc-Mathieu R."/>
            <person name="Verhelst B."/>
            <person name="Derelle E."/>
            <person name="Rombauts S."/>
            <person name="Bouget F.Y."/>
            <person name="Carre I."/>
            <person name="Chateau A."/>
            <person name="Eyre-Walker A."/>
            <person name="Grimsley N."/>
            <person name="Moreau H."/>
            <person name="Piegu B."/>
            <person name="Rivals E."/>
            <person name="Schackwitz W."/>
            <person name="Van de Peer Y."/>
            <person name="Piganeau G."/>
        </authorList>
    </citation>
    <scope>NUCLEOTIDE SEQUENCE [LARGE SCALE GENOMIC DNA]</scope>
    <source>
        <strain evidence="20">OTTH 0595 / CCAP 157/2 / RCC745</strain>
    </source>
</reference>
<feature type="transmembrane region" description="Helical" evidence="16">
    <location>
        <begin position="357"/>
        <end position="375"/>
    </location>
</feature>
<evidence type="ECO:0000256" key="6">
    <source>
        <dbReference type="ARBA" id="ARBA00022692"/>
    </source>
</evidence>
<evidence type="ECO:0000256" key="2">
    <source>
        <dbReference type="ARBA" id="ARBA00004127"/>
    </source>
</evidence>
<dbReference type="InParanoid" id="A0A090M671"/>
<proteinExistence type="predicted"/>
<evidence type="ECO:0000256" key="5">
    <source>
        <dbReference type="ARBA" id="ARBA00022679"/>
    </source>
</evidence>
<feature type="compositionally biased region" description="Basic and acidic residues" evidence="15">
    <location>
        <begin position="170"/>
        <end position="180"/>
    </location>
</feature>
<evidence type="ECO:0000256" key="11">
    <source>
        <dbReference type="ARBA" id="ARBA00022833"/>
    </source>
</evidence>
<comment type="subcellular location">
    <subcellularLocation>
        <location evidence="2">Endomembrane system</location>
        <topology evidence="2">Multi-pass membrane protein</topology>
    </subcellularLocation>
</comment>
<dbReference type="AlphaFoldDB" id="A0A090M671"/>
<evidence type="ECO:0000256" key="3">
    <source>
        <dbReference type="ARBA" id="ARBA00004906"/>
    </source>
</evidence>
<gene>
    <name evidence="19" type="ORF">OT_ostta04g03050</name>
</gene>
<dbReference type="CDD" id="cd23117">
    <property type="entry name" value="RING-H2_TUL1-like"/>
    <property type="match status" value="1"/>
</dbReference>
<evidence type="ECO:0000256" key="16">
    <source>
        <dbReference type="SAM" id="Phobius"/>
    </source>
</evidence>
<evidence type="ECO:0000256" key="8">
    <source>
        <dbReference type="ARBA" id="ARBA00022729"/>
    </source>
</evidence>
<keyword evidence="20" id="KW-1185">Reference proteome</keyword>
<dbReference type="GeneID" id="9833944"/>
<evidence type="ECO:0000256" key="10">
    <source>
        <dbReference type="ARBA" id="ARBA00022786"/>
    </source>
</evidence>
<name>A0A090M671_OSTTA</name>
<dbReference type="SMART" id="SM00184">
    <property type="entry name" value="RING"/>
    <property type="match status" value="1"/>
</dbReference>
<dbReference type="Gene3D" id="3.30.40.10">
    <property type="entry name" value="Zinc/RING finger domain, C3HC4 (zinc finger)"/>
    <property type="match status" value="1"/>
</dbReference>
<evidence type="ECO:0000313" key="20">
    <source>
        <dbReference type="Proteomes" id="UP000009170"/>
    </source>
</evidence>
<keyword evidence="8 17" id="KW-0732">Signal</keyword>
<keyword evidence="12 16" id="KW-1133">Transmembrane helix</keyword>
<evidence type="ECO:0000259" key="18">
    <source>
        <dbReference type="PROSITE" id="PS50089"/>
    </source>
</evidence>
<dbReference type="EMBL" id="CAID01000004">
    <property type="protein sequence ID" value="CEF97619.1"/>
    <property type="molecule type" value="Genomic_DNA"/>
</dbReference>
<feature type="signal peptide" evidence="17">
    <location>
        <begin position="1"/>
        <end position="25"/>
    </location>
</feature>
<keyword evidence="13 16" id="KW-0472">Membrane</keyword>
<dbReference type="EC" id="2.3.2.27" evidence="4"/>
<organism evidence="19 20">
    <name type="scientific">Ostreococcus tauri</name>
    <name type="common">Marine green alga</name>
    <dbReference type="NCBI Taxonomy" id="70448"/>
    <lineage>
        <taxon>Eukaryota</taxon>
        <taxon>Viridiplantae</taxon>
        <taxon>Chlorophyta</taxon>
        <taxon>Mamiellophyceae</taxon>
        <taxon>Mamiellales</taxon>
        <taxon>Bathycoccaceae</taxon>
        <taxon>Ostreococcus</taxon>
    </lineage>
</organism>
<accession>A0A090M671</accession>
<feature type="transmembrane region" description="Helical" evidence="16">
    <location>
        <begin position="408"/>
        <end position="436"/>
    </location>
</feature>
<dbReference type="RefSeq" id="XP_022838791.1">
    <property type="nucleotide sequence ID" value="XM_022984531.1"/>
</dbReference>
<feature type="transmembrane region" description="Helical" evidence="16">
    <location>
        <begin position="456"/>
        <end position="474"/>
    </location>
</feature>
<evidence type="ECO:0000256" key="7">
    <source>
        <dbReference type="ARBA" id="ARBA00022723"/>
    </source>
</evidence>
<dbReference type="GO" id="GO:0043161">
    <property type="term" value="P:proteasome-mediated ubiquitin-dependent protein catabolic process"/>
    <property type="evidence" value="ECO:0007669"/>
    <property type="project" value="TreeGrafter"/>
</dbReference>
<dbReference type="KEGG" id="ota:OT_ostta04g03050"/>
<dbReference type="InterPro" id="IPR001841">
    <property type="entry name" value="Znf_RING"/>
</dbReference>
<protein>
    <recommendedName>
        <fullName evidence="4">RING-type E3 ubiquitin transferase</fullName>
        <ecNumber evidence="4">2.3.2.27</ecNumber>
    </recommendedName>
</protein>
<keyword evidence="10" id="KW-0833">Ubl conjugation pathway</keyword>
<dbReference type="PROSITE" id="PS50089">
    <property type="entry name" value="ZF_RING_2"/>
    <property type="match status" value="1"/>
</dbReference>
<feature type="region of interest" description="Disordered" evidence="15">
    <location>
        <begin position="160"/>
        <end position="180"/>
    </location>
</feature>
<comment type="caution">
    <text evidence="19">The sequence shown here is derived from an EMBL/GenBank/DDBJ whole genome shotgun (WGS) entry which is preliminary data.</text>
</comment>
<feature type="chain" id="PRO_5001859807" description="RING-type E3 ubiquitin transferase" evidence="17">
    <location>
        <begin position="26"/>
        <end position="614"/>
    </location>
</feature>
<comment type="pathway">
    <text evidence="3">Protein modification; protein ubiquitination.</text>
</comment>
<dbReference type="STRING" id="70448.A0A090M671"/>
<dbReference type="InterPro" id="IPR050731">
    <property type="entry name" value="HRD1_E3_ubiq-ligases"/>
</dbReference>
<keyword evidence="6 16" id="KW-0812">Transmembrane</keyword>
<sequence>MISSRRRALALALACACALASTASASSVPSTTRPRALRGSFKGTWIVEDDASARRMTRDGWTRGEATLRLRASDGGESDVVSVVGELVIRKDEYVGTGDAMIPLEGVYERRSGTAHAHGSARTTKDFETITNATSSWMFREGNVFRESLRAIAMDLVDEDGEEDNAGDGGARDSYSRDDAVRRAGKTARERFLRTHDAGTYPSACKFSLHAYLDPIDPSSQSGDVAKKLGDDELEKGESDVDVLDRQIEDARPLEFEEMEEHVSMVAKLVSVDCGITVHMELESEKLETWYRKARLYSYTMMAVTILQGYVLLKQLDVSTTQAALMRVSLASIGMRSVVDSYFCLAHLTAGIVVEDLFLPLSIVAAGYFILFSILEMKHLIAAWRVRRPDITSWIELRVQLGAIYSRFYAGFIGGLFLAFWLSNHFIVFLLITISYWLPQIWRNAYYNHRQALEPWYVILTSFSRIVVPLYVYGCPSNFLRVRPNYFYCALIIVWTTAQCGVLLAQYYVSPRYGFPDGLFPEVYDYHRALTAEVLEQCGIVEEAAVPPGGEPDIEMGDVSSGVDCVICMNSVQIYHTNERMVTPCNHFFHTKCLTRWMDIKQECPTCRRHLPPM</sequence>
<dbReference type="Pfam" id="PF13639">
    <property type="entry name" value="zf-RING_2"/>
    <property type="match status" value="1"/>
</dbReference>
<dbReference type="Proteomes" id="UP000009170">
    <property type="component" value="Unassembled WGS sequence"/>
</dbReference>
<evidence type="ECO:0000256" key="14">
    <source>
        <dbReference type="PROSITE-ProRule" id="PRU00175"/>
    </source>
</evidence>
<keyword evidence="5" id="KW-0808">Transferase</keyword>
<evidence type="ECO:0000256" key="15">
    <source>
        <dbReference type="SAM" id="MobiDB-lite"/>
    </source>
</evidence>
<evidence type="ECO:0000256" key="1">
    <source>
        <dbReference type="ARBA" id="ARBA00000900"/>
    </source>
</evidence>
<feature type="transmembrane region" description="Helical" evidence="16">
    <location>
        <begin position="296"/>
        <end position="313"/>
    </location>
</feature>
<evidence type="ECO:0000256" key="17">
    <source>
        <dbReference type="SAM" id="SignalP"/>
    </source>
</evidence>
<dbReference type="Pfam" id="PF11145">
    <property type="entry name" value="DUF2921"/>
    <property type="match status" value="1"/>
</dbReference>
<feature type="domain" description="RING-type" evidence="18">
    <location>
        <begin position="565"/>
        <end position="608"/>
    </location>
</feature>
<dbReference type="FunCoup" id="A0A090M671">
    <property type="interactions" value="681"/>
</dbReference>
<evidence type="ECO:0000256" key="9">
    <source>
        <dbReference type="ARBA" id="ARBA00022771"/>
    </source>
</evidence>
<reference evidence="20" key="1">
    <citation type="journal article" date="2006" name="Proc. Natl. Acad. Sci. U.S.A.">
        <title>Genome analysis of the smallest free-living eukaryote Ostreococcus tauri unveils many unique features.</title>
        <authorList>
            <person name="Derelle E."/>
            <person name="Ferraz C."/>
            <person name="Rombauts S."/>
            <person name="Rouze P."/>
            <person name="Worden A.Z."/>
            <person name="Robbens S."/>
            <person name="Partensky F."/>
            <person name="Degroeve S."/>
            <person name="Echeynie S."/>
            <person name="Cooke R."/>
            <person name="Saeys Y."/>
            <person name="Wuyts J."/>
            <person name="Jabbari K."/>
            <person name="Bowler C."/>
            <person name="Panaud O."/>
            <person name="Piegu B."/>
            <person name="Ball S.G."/>
            <person name="Ral J.-P."/>
            <person name="Bouget F.-Y."/>
            <person name="Piganeau G."/>
            <person name="De Baets B."/>
            <person name="Picard A."/>
            <person name="Delseny M."/>
            <person name="Demaille J."/>
            <person name="Van de Peer Y."/>
            <person name="Moreau H."/>
        </authorList>
    </citation>
    <scope>NUCLEOTIDE SEQUENCE [LARGE SCALE GENOMIC DNA]</scope>
    <source>
        <strain evidence="20">OTTH 0595 / CCAP 157/2 / RCC745</strain>
    </source>
</reference>
<evidence type="ECO:0000256" key="4">
    <source>
        <dbReference type="ARBA" id="ARBA00012483"/>
    </source>
</evidence>
<feature type="transmembrane region" description="Helical" evidence="16">
    <location>
        <begin position="486"/>
        <end position="509"/>
    </location>
</feature>
<dbReference type="GO" id="GO:0012505">
    <property type="term" value="C:endomembrane system"/>
    <property type="evidence" value="ECO:0007669"/>
    <property type="project" value="UniProtKB-SubCell"/>
</dbReference>
<dbReference type="GO" id="GO:0061630">
    <property type="term" value="F:ubiquitin protein ligase activity"/>
    <property type="evidence" value="ECO:0007669"/>
    <property type="project" value="UniProtKB-EC"/>
</dbReference>
<comment type="catalytic activity">
    <reaction evidence="1">
        <text>S-ubiquitinyl-[E2 ubiquitin-conjugating enzyme]-L-cysteine + [acceptor protein]-L-lysine = [E2 ubiquitin-conjugating enzyme]-L-cysteine + N(6)-ubiquitinyl-[acceptor protein]-L-lysine.</text>
        <dbReference type="EC" id="2.3.2.27"/>
    </reaction>
</comment>
<dbReference type="GO" id="GO:0008270">
    <property type="term" value="F:zinc ion binding"/>
    <property type="evidence" value="ECO:0007669"/>
    <property type="project" value="UniProtKB-KW"/>
</dbReference>
<keyword evidence="9 14" id="KW-0863">Zinc-finger</keyword>
<dbReference type="SUPFAM" id="SSF57850">
    <property type="entry name" value="RING/U-box"/>
    <property type="match status" value="1"/>
</dbReference>
<dbReference type="PANTHER" id="PTHR22763">
    <property type="entry name" value="RING ZINC FINGER PROTEIN"/>
    <property type="match status" value="1"/>
</dbReference>
<dbReference type="OrthoDB" id="9984778at2759"/>
<dbReference type="InterPro" id="IPR013083">
    <property type="entry name" value="Znf_RING/FYVE/PHD"/>
</dbReference>